<comment type="caution">
    <text evidence="2">The sequence shown here is derived from an EMBL/GenBank/DDBJ whole genome shotgun (WGS) entry which is preliminary data.</text>
</comment>
<evidence type="ECO:0000313" key="2">
    <source>
        <dbReference type="EMBL" id="MFC4132630.1"/>
    </source>
</evidence>
<dbReference type="EMBL" id="JBHSAY010000009">
    <property type="protein sequence ID" value="MFC4132630.1"/>
    <property type="molecule type" value="Genomic_DNA"/>
</dbReference>
<sequence>MTDPADDLYGLPQAEFTAARDAAARDAKAAGDKMLAARLAKLRKPNAVAWLANQLVRQRREAVEQLVDLGDQLRAATTRLDGEQLRRLSTRQHEVVADLVRQAHELADRPVADATERGLEQTLRSALADPAAADELLAGQLSEGLSRIGFTSLLSAVPTDDAVDTSTQGAPAGKPRSKAAAVAGESAKPETAAERTERKAEKRLQAAAEAARKQAEAELADAEALLRTARDTVDALRQRLDEAYEGRAEADRAVQAARKRLQQADRDARLAARGLTDVSVRASDR</sequence>
<protein>
    <recommendedName>
        <fullName evidence="4">Transposase</fullName>
    </recommendedName>
</protein>
<proteinExistence type="predicted"/>
<evidence type="ECO:0000256" key="1">
    <source>
        <dbReference type="SAM" id="MobiDB-lite"/>
    </source>
</evidence>
<feature type="region of interest" description="Disordered" evidence="1">
    <location>
        <begin position="161"/>
        <end position="209"/>
    </location>
</feature>
<gene>
    <name evidence="2" type="ORF">ACFOZ4_18635</name>
</gene>
<reference evidence="3" key="1">
    <citation type="journal article" date="2019" name="Int. J. Syst. Evol. Microbiol.">
        <title>The Global Catalogue of Microorganisms (GCM) 10K type strain sequencing project: providing services to taxonomists for standard genome sequencing and annotation.</title>
        <authorList>
            <consortium name="The Broad Institute Genomics Platform"/>
            <consortium name="The Broad Institute Genome Sequencing Center for Infectious Disease"/>
            <person name="Wu L."/>
            <person name="Ma J."/>
        </authorList>
    </citation>
    <scope>NUCLEOTIDE SEQUENCE [LARGE SCALE GENOMIC DNA]</scope>
    <source>
        <strain evidence="3">CGMCC 4.7289</strain>
    </source>
</reference>
<feature type="compositionally biased region" description="Basic and acidic residues" evidence="1">
    <location>
        <begin position="187"/>
        <end position="209"/>
    </location>
</feature>
<name>A0ABV8LNP2_9ACTN</name>
<evidence type="ECO:0008006" key="4">
    <source>
        <dbReference type="Google" id="ProtNLM"/>
    </source>
</evidence>
<dbReference type="Proteomes" id="UP001595816">
    <property type="component" value="Unassembled WGS sequence"/>
</dbReference>
<evidence type="ECO:0000313" key="3">
    <source>
        <dbReference type="Proteomes" id="UP001595816"/>
    </source>
</evidence>
<keyword evidence="3" id="KW-1185">Reference proteome</keyword>
<accession>A0ABV8LNP2</accession>
<dbReference type="RefSeq" id="WP_253752889.1">
    <property type="nucleotide sequence ID" value="NZ_JAMZDZ010000001.1"/>
</dbReference>
<organism evidence="2 3">
    <name type="scientific">Hamadaea flava</name>
    <dbReference type="NCBI Taxonomy" id="1742688"/>
    <lineage>
        <taxon>Bacteria</taxon>
        <taxon>Bacillati</taxon>
        <taxon>Actinomycetota</taxon>
        <taxon>Actinomycetes</taxon>
        <taxon>Micromonosporales</taxon>
        <taxon>Micromonosporaceae</taxon>
        <taxon>Hamadaea</taxon>
    </lineage>
</organism>